<dbReference type="VEuPathDB" id="VectorBase:ACUA020305"/>
<sequence>MKLKCPSPLCLTSQSDKTLRKRLDGCDCLNCGLKKCKSEVINSGDSYSSNAASGETCTKSARKRSVSLLKRIGGNILHNLGPGHRTKIATSTTHHQVYRAFDEDPITPPSLYSPSSNPSLPTISTVTKETITTNKCANKNRSDFHAFSMAVNSTSNVHGDRDRFLYRSLHHYVYSPQSYQGNVSITRSNE</sequence>
<keyword evidence="2" id="KW-1185">Reference proteome</keyword>
<dbReference type="AlphaFoldDB" id="A0A182MK88"/>
<evidence type="ECO:0000313" key="2">
    <source>
        <dbReference type="Proteomes" id="UP000075883"/>
    </source>
</evidence>
<reference evidence="2" key="1">
    <citation type="submission" date="2013-09" db="EMBL/GenBank/DDBJ databases">
        <title>The Genome Sequence of Anopheles culicifacies species A.</title>
        <authorList>
            <consortium name="The Broad Institute Genomics Platform"/>
            <person name="Neafsey D.E."/>
            <person name="Besansky N."/>
            <person name="Howell P."/>
            <person name="Walton C."/>
            <person name="Young S.K."/>
            <person name="Zeng Q."/>
            <person name="Gargeya S."/>
            <person name="Fitzgerald M."/>
            <person name="Haas B."/>
            <person name="Abouelleil A."/>
            <person name="Allen A.W."/>
            <person name="Alvarado L."/>
            <person name="Arachchi H.M."/>
            <person name="Berlin A.M."/>
            <person name="Chapman S.B."/>
            <person name="Gainer-Dewar J."/>
            <person name="Goldberg J."/>
            <person name="Griggs A."/>
            <person name="Gujja S."/>
            <person name="Hansen M."/>
            <person name="Howarth C."/>
            <person name="Imamovic A."/>
            <person name="Ireland A."/>
            <person name="Larimer J."/>
            <person name="McCowan C."/>
            <person name="Murphy C."/>
            <person name="Pearson M."/>
            <person name="Poon T.W."/>
            <person name="Priest M."/>
            <person name="Roberts A."/>
            <person name="Saif S."/>
            <person name="Shea T."/>
            <person name="Sisk P."/>
            <person name="Sykes S."/>
            <person name="Wortman J."/>
            <person name="Nusbaum C."/>
            <person name="Birren B."/>
        </authorList>
    </citation>
    <scope>NUCLEOTIDE SEQUENCE [LARGE SCALE GENOMIC DNA]</scope>
    <source>
        <strain evidence="2">A-37</strain>
    </source>
</reference>
<dbReference type="Proteomes" id="UP000075883">
    <property type="component" value="Unassembled WGS sequence"/>
</dbReference>
<organism evidence="1 2">
    <name type="scientific">Anopheles culicifacies</name>
    <dbReference type="NCBI Taxonomy" id="139723"/>
    <lineage>
        <taxon>Eukaryota</taxon>
        <taxon>Metazoa</taxon>
        <taxon>Ecdysozoa</taxon>
        <taxon>Arthropoda</taxon>
        <taxon>Hexapoda</taxon>
        <taxon>Insecta</taxon>
        <taxon>Pterygota</taxon>
        <taxon>Neoptera</taxon>
        <taxon>Endopterygota</taxon>
        <taxon>Diptera</taxon>
        <taxon>Nematocera</taxon>
        <taxon>Culicoidea</taxon>
        <taxon>Culicidae</taxon>
        <taxon>Anophelinae</taxon>
        <taxon>Anopheles</taxon>
        <taxon>culicifacies species complex</taxon>
    </lineage>
</organism>
<reference evidence="1" key="2">
    <citation type="submission" date="2020-05" db="UniProtKB">
        <authorList>
            <consortium name="EnsemblMetazoa"/>
        </authorList>
    </citation>
    <scope>IDENTIFICATION</scope>
    <source>
        <strain evidence="1">A-37</strain>
    </source>
</reference>
<evidence type="ECO:0000313" key="1">
    <source>
        <dbReference type="EnsemblMetazoa" id="ACUA020305-PA"/>
    </source>
</evidence>
<name>A0A182MK88_9DIPT</name>
<protein>
    <submittedName>
        <fullName evidence="1">Uncharacterized protein</fullName>
    </submittedName>
</protein>
<dbReference type="EnsemblMetazoa" id="ACUA020305-RA">
    <property type="protein sequence ID" value="ACUA020305-PA"/>
    <property type="gene ID" value="ACUA020305"/>
</dbReference>
<proteinExistence type="predicted"/>
<accession>A0A182MK88</accession>
<dbReference type="EMBL" id="AXCM01002072">
    <property type="status" value="NOT_ANNOTATED_CDS"/>
    <property type="molecule type" value="Genomic_DNA"/>
</dbReference>